<dbReference type="PANTHER" id="PTHR24024">
    <property type="entry name" value="PULMONARY SURFACTANT-ASSOCIATED PROTEIN A"/>
    <property type="match status" value="1"/>
</dbReference>
<feature type="chain" id="PRO_5026931853" description="Short-chain collagen C4-like" evidence="1">
    <location>
        <begin position="19"/>
        <end position="248"/>
    </location>
</feature>
<dbReference type="AlphaFoldDB" id="A0A6J8A471"/>
<dbReference type="PANTHER" id="PTHR24024:SF18">
    <property type="entry name" value="SHORT-CHAIN COLLAGEN C4-LIKE"/>
    <property type="match status" value="1"/>
</dbReference>
<dbReference type="InterPro" id="IPR051077">
    <property type="entry name" value="Ca-dependent_lectin"/>
</dbReference>
<sequence>MAMLLLLTIYSFLNYSLSEKRLLISDPDILVERLGILEKLVHQQTETIKHQTDTISNLTSKLSVLQDSIGSTFVHWGRSDCQSKDTELVYSGFVGGGHYNETGSSPEFVCLPTDPKLRQTTGGYDYGRMYGAEYGTNFWGQHPNPINNELPCAVCRSQRTSTTIMIPGKDTCQAGWKIEYHGYLGSSHHSFTSGSMYICVDINHQSVPGGGSRYDGGKRVVNVVAECGSLQCPPYTNGDSFSCVVCSK</sequence>
<dbReference type="Proteomes" id="UP000507470">
    <property type="component" value="Unassembled WGS sequence"/>
</dbReference>
<organism evidence="2 3">
    <name type="scientific">Mytilus coruscus</name>
    <name type="common">Sea mussel</name>
    <dbReference type="NCBI Taxonomy" id="42192"/>
    <lineage>
        <taxon>Eukaryota</taxon>
        <taxon>Metazoa</taxon>
        <taxon>Spiralia</taxon>
        <taxon>Lophotrochozoa</taxon>
        <taxon>Mollusca</taxon>
        <taxon>Bivalvia</taxon>
        <taxon>Autobranchia</taxon>
        <taxon>Pteriomorphia</taxon>
        <taxon>Mytilida</taxon>
        <taxon>Mytiloidea</taxon>
        <taxon>Mytilidae</taxon>
        <taxon>Mytilinae</taxon>
        <taxon>Mytilus</taxon>
    </lineage>
</organism>
<dbReference type="OrthoDB" id="6044281at2759"/>
<gene>
    <name evidence="2" type="ORF">MCOR_2926</name>
</gene>
<evidence type="ECO:0000313" key="3">
    <source>
        <dbReference type="Proteomes" id="UP000507470"/>
    </source>
</evidence>
<evidence type="ECO:0008006" key="4">
    <source>
        <dbReference type="Google" id="ProtNLM"/>
    </source>
</evidence>
<keyword evidence="1" id="KW-0732">Signal</keyword>
<dbReference type="EMBL" id="CACVKT020000566">
    <property type="protein sequence ID" value="CAC5360442.1"/>
    <property type="molecule type" value="Genomic_DNA"/>
</dbReference>
<proteinExistence type="predicted"/>
<evidence type="ECO:0000313" key="2">
    <source>
        <dbReference type="EMBL" id="CAC5360442.1"/>
    </source>
</evidence>
<evidence type="ECO:0000256" key="1">
    <source>
        <dbReference type="SAM" id="SignalP"/>
    </source>
</evidence>
<protein>
    <recommendedName>
        <fullName evidence="4">Short-chain collagen C4-like</fullName>
    </recommendedName>
</protein>
<accession>A0A6J8A471</accession>
<dbReference type="GO" id="GO:0005615">
    <property type="term" value="C:extracellular space"/>
    <property type="evidence" value="ECO:0007669"/>
    <property type="project" value="TreeGrafter"/>
</dbReference>
<feature type="signal peptide" evidence="1">
    <location>
        <begin position="1"/>
        <end position="18"/>
    </location>
</feature>
<reference evidence="2 3" key="1">
    <citation type="submission" date="2020-06" db="EMBL/GenBank/DDBJ databases">
        <authorList>
            <person name="Li R."/>
            <person name="Bekaert M."/>
        </authorList>
    </citation>
    <scope>NUCLEOTIDE SEQUENCE [LARGE SCALE GENOMIC DNA]</scope>
    <source>
        <strain evidence="3">wild</strain>
    </source>
</reference>
<keyword evidence="3" id="KW-1185">Reference proteome</keyword>
<name>A0A6J8A471_MYTCO</name>